<keyword evidence="3" id="KW-1185">Reference proteome</keyword>
<dbReference type="Proteomes" id="UP001178507">
    <property type="component" value="Unassembled WGS sequence"/>
</dbReference>
<evidence type="ECO:0000313" key="2">
    <source>
        <dbReference type="EMBL" id="CAJ1377432.1"/>
    </source>
</evidence>
<gene>
    <name evidence="2" type="ORF">EVOR1521_LOCUS6233</name>
</gene>
<feature type="region of interest" description="Disordered" evidence="1">
    <location>
        <begin position="258"/>
        <end position="309"/>
    </location>
</feature>
<organism evidence="2 3">
    <name type="scientific">Effrenium voratum</name>
    <dbReference type="NCBI Taxonomy" id="2562239"/>
    <lineage>
        <taxon>Eukaryota</taxon>
        <taxon>Sar</taxon>
        <taxon>Alveolata</taxon>
        <taxon>Dinophyceae</taxon>
        <taxon>Suessiales</taxon>
        <taxon>Symbiodiniaceae</taxon>
        <taxon>Effrenium</taxon>
    </lineage>
</organism>
<feature type="compositionally biased region" description="Basic and acidic residues" evidence="1">
    <location>
        <begin position="258"/>
        <end position="304"/>
    </location>
</feature>
<evidence type="ECO:0000256" key="1">
    <source>
        <dbReference type="SAM" id="MobiDB-lite"/>
    </source>
</evidence>
<name>A0AA36MSE9_9DINO</name>
<accession>A0AA36MSE9</accession>
<reference evidence="2" key="1">
    <citation type="submission" date="2023-08" db="EMBL/GenBank/DDBJ databases">
        <authorList>
            <person name="Chen Y."/>
            <person name="Shah S."/>
            <person name="Dougan E. K."/>
            <person name="Thang M."/>
            <person name="Chan C."/>
        </authorList>
    </citation>
    <scope>NUCLEOTIDE SEQUENCE</scope>
</reference>
<dbReference type="PANTHER" id="PTHR33129">
    <property type="entry name" value="PROTEIN KINASE DOMAIN-CONTAINING PROTEIN-RELATED"/>
    <property type="match status" value="1"/>
</dbReference>
<evidence type="ECO:0000313" key="3">
    <source>
        <dbReference type="Proteomes" id="UP001178507"/>
    </source>
</evidence>
<comment type="caution">
    <text evidence="2">The sequence shown here is derived from an EMBL/GenBank/DDBJ whole genome shotgun (WGS) entry which is preliminary data.</text>
</comment>
<dbReference type="PANTHER" id="PTHR33129:SF1">
    <property type="entry name" value="ATP-BINDING PROTEIN"/>
    <property type="match status" value="1"/>
</dbReference>
<dbReference type="EMBL" id="CAUJNA010000462">
    <property type="protein sequence ID" value="CAJ1377432.1"/>
    <property type="molecule type" value="Genomic_DNA"/>
</dbReference>
<sequence>MAMMRTRTKSRGWQACDATVPAVGSGQESLVAAAQDFARGVPGLKDSILASSQSCPQAQADCTLALSGKTAPVACRSRSARRGCARGQQWPGLGDTCIGLERWACWLSGPARSRGGGGPSEKATSQPCLAQVVAEAKRVVDNGTLKDMQVVMRRVQLVDPAGKWKVWVNEPELEKQLRKFVAEAKAAKTALEEDLLLARQQRKTGQRQVESAQEQEAMAVRRLARAATVLETAEDSGNATKVQEAKEEVEKAERKVQEAERKVERAERKVERAKREVQEAKKEVEKAEKEVKEAKASGRTKESEASASSSLKWVVDAKDTAFANELRMAQPLTALDCADENFTDVESAEDAGIEIFPLNASLDPKEAKPWLFVRKQQREVWQAAFNASQDVVVTGSPGIGKSFSMSFLFRDLMKAKKTFVFEARRWNMVYLFKPRTDGTYEVGSMQLKDWEPAACDELRVPANYYVIDPGEAEKGGVCFVAAKTVICPSPDPQHLGEFKKLPKCKLYMAASSLQEAQCIVKYLRPNFDQNQVEELYRRFGGILRHLIGDPKEVEMARNATLSNQNLVRQVWTSGIIDQGRDLKPAHWLFQIVPENGCTSSRVEFVSEEALDLTIHEYEAELADLLTSFDPLAKPVLGVLYERFAHQVLCRGTLLLTRLANVTVPMFEMQLPQLDEEVVDGSIADLFTAATTGQLRYMRPRDVGLPVIDSCLAPVEDGVMTCFQITVSAKHSLDLVALENAARGLDIAKIVIYWVVPRDSFREFNRKQTFGPQLVFEQRVLSLAAPRNPFTEQEMQERLQKAELSKLTTGDEQLLKQEIDDLKLRYLVMKSFEEQDVKDIMNKVLKEGKRAKNQDPVALHAARAWDKIVACMAWTKKRGECKGTVGRWICFPLL</sequence>
<dbReference type="InterPro" id="IPR052980">
    <property type="entry name" value="Crinkler_effector"/>
</dbReference>
<proteinExistence type="predicted"/>
<protein>
    <submittedName>
        <fullName evidence="2">Uncharacterized protein</fullName>
    </submittedName>
</protein>
<dbReference type="AlphaFoldDB" id="A0AA36MSE9"/>